<dbReference type="GO" id="GO:0045717">
    <property type="term" value="P:negative regulation of fatty acid biosynthetic process"/>
    <property type="evidence" value="ECO:0007669"/>
    <property type="project" value="UniProtKB-ARBA"/>
</dbReference>
<dbReference type="FunFam" id="1.10.510.10:FF:000021">
    <property type="entry name" value="Serine/threonine protein kinase"/>
    <property type="match status" value="1"/>
</dbReference>
<dbReference type="InterPro" id="IPR000719">
    <property type="entry name" value="Prot_kinase_dom"/>
</dbReference>
<evidence type="ECO:0000259" key="12">
    <source>
        <dbReference type="PROSITE" id="PS51178"/>
    </source>
</evidence>
<dbReference type="PANTHER" id="PTHR43289">
    <property type="entry name" value="MITOGEN-ACTIVATED PROTEIN KINASE KINASE KINASE 20-RELATED"/>
    <property type="match status" value="1"/>
</dbReference>
<dbReference type="AlphaFoldDB" id="A0A1I3WG80"/>
<feature type="region of interest" description="Disordered" evidence="9">
    <location>
        <begin position="315"/>
        <end position="410"/>
    </location>
</feature>
<dbReference type="SMART" id="SM00220">
    <property type="entry name" value="S_TKc"/>
    <property type="match status" value="1"/>
</dbReference>
<feature type="domain" description="Protein kinase" evidence="11">
    <location>
        <begin position="52"/>
        <end position="315"/>
    </location>
</feature>
<keyword evidence="6" id="KW-0067">ATP-binding</keyword>
<proteinExistence type="predicted"/>
<accession>A0A1I3WG80</accession>
<evidence type="ECO:0000256" key="1">
    <source>
        <dbReference type="ARBA" id="ARBA00012513"/>
    </source>
</evidence>
<dbReference type="SUPFAM" id="SSF54184">
    <property type="entry name" value="Penicillin-binding protein 2x (pbp-2x), c-terminal domain"/>
    <property type="match status" value="1"/>
</dbReference>
<dbReference type="NCBIfam" id="NF033483">
    <property type="entry name" value="PknB_PASTA_kin"/>
    <property type="match status" value="1"/>
</dbReference>
<feature type="compositionally biased region" description="Low complexity" evidence="9">
    <location>
        <begin position="381"/>
        <end position="392"/>
    </location>
</feature>
<keyword evidence="14" id="KW-1185">Reference proteome</keyword>
<dbReference type="EC" id="2.7.11.1" evidence="1"/>
<feature type="domain" description="PASTA" evidence="12">
    <location>
        <begin position="571"/>
        <end position="637"/>
    </location>
</feature>
<evidence type="ECO:0000256" key="2">
    <source>
        <dbReference type="ARBA" id="ARBA00022527"/>
    </source>
</evidence>
<dbReference type="InterPro" id="IPR005543">
    <property type="entry name" value="PASTA_dom"/>
</dbReference>
<name>A0A1I3WG80_9ACTN</name>
<dbReference type="FunFam" id="3.30.200.20:FF:000035">
    <property type="entry name" value="Serine/threonine protein kinase Stk1"/>
    <property type="match status" value="1"/>
</dbReference>
<evidence type="ECO:0000256" key="5">
    <source>
        <dbReference type="ARBA" id="ARBA00022777"/>
    </source>
</evidence>
<dbReference type="OrthoDB" id="9762169at2"/>
<keyword evidence="5 13" id="KW-0418">Kinase</keyword>
<dbReference type="InterPro" id="IPR011009">
    <property type="entry name" value="Kinase-like_dom_sf"/>
</dbReference>
<evidence type="ECO:0000256" key="7">
    <source>
        <dbReference type="ARBA" id="ARBA00047899"/>
    </source>
</evidence>
<dbReference type="CDD" id="cd06577">
    <property type="entry name" value="PASTA_pknB"/>
    <property type="match status" value="4"/>
</dbReference>
<keyword evidence="10" id="KW-0472">Membrane</keyword>
<dbReference type="Gene3D" id="3.30.200.20">
    <property type="entry name" value="Phosphorylase Kinase, domain 1"/>
    <property type="match status" value="1"/>
</dbReference>
<sequence length="699" mass="73358">MSRRGGGFVTVVPHSGAPAPVRSAVRTAARRLCAVDTTLRDPLIGHVLDGRYRVEARIAVGGMATVYRAMDTRLDRELALKVMHPSLAADASFVDRFIREAKSAARLSHPNVVGVFDQGEDGGYVYLAMEYVQGCTLRDVLRERGALQPRAALDVLEAVLAALGAAHLAGLVHRDVKPENVLIGDDGRVKVADFGLVRAVGSQTSASTGSVLGTVSYLAPEQIEHGTADARADVYACGVVLYEMLTGSKPHAGGTPAQVLHQHLHQDVPAPSAAVPDLAPALDDLVARTAARDPGRRPADAVELLAEVKAVKETLTGEQLDAPPPAAAGRNGSSAFSASSVPAGSEESTTVLPRGGTPGAPAGGAGPKEGGEALNRTSVLPRPAAVRAEPGEAGPPGPGARRRRGAGRGPMRSVPALVTAALLVLGAVLGVWYINSGQFTRTPGVLDMTEDRAKRTVEEAGLEWRIVRDYSDTVERGHVIGTDPDRGERIRGNGTVTITVSQGPERVEVPDVTGDTPDEARRKIKAAGLEPGMVTREFSGKVERGSVARTEPGAGSVRRPGTAVALVLSKGARVEVPGVVGEDEGTARQRLEEAGLKVRTAPERVFSQEEEGTIARQSPREGAVAAEGDTVTLTVSKGPEMIEVPDVEGLAEDEARRALEDAGFEVKIRRVFFTGTVFDQSVAAGERAPRGSEITVWVR</sequence>
<dbReference type="Pfam" id="PF03793">
    <property type="entry name" value="PASTA"/>
    <property type="match status" value="4"/>
</dbReference>
<evidence type="ECO:0000256" key="10">
    <source>
        <dbReference type="SAM" id="Phobius"/>
    </source>
</evidence>
<evidence type="ECO:0000256" key="8">
    <source>
        <dbReference type="ARBA" id="ARBA00048679"/>
    </source>
</evidence>
<evidence type="ECO:0000259" key="11">
    <source>
        <dbReference type="PROSITE" id="PS50011"/>
    </source>
</evidence>
<dbReference type="CDD" id="cd14014">
    <property type="entry name" value="STKc_PknB_like"/>
    <property type="match status" value="1"/>
</dbReference>
<dbReference type="PROSITE" id="PS51178">
    <property type="entry name" value="PASTA"/>
    <property type="match status" value="4"/>
</dbReference>
<evidence type="ECO:0000256" key="3">
    <source>
        <dbReference type="ARBA" id="ARBA00022679"/>
    </source>
</evidence>
<dbReference type="GO" id="GO:0004674">
    <property type="term" value="F:protein serine/threonine kinase activity"/>
    <property type="evidence" value="ECO:0007669"/>
    <property type="project" value="UniProtKB-KW"/>
</dbReference>
<feature type="domain" description="PASTA" evidence="12">
    <location>
        <begin position="638"/>
        <end position="699"/>
    </location>
</feature>
<comment type="catalytic activity">
    <reaction evidence="8">
        <text>L-seryl-[protein] + ATP = O-phospho-L-seryl-[protein] + ADP + H(+)</text>
        <dbReference type="Rhea" id="RHEA:17989"/>
        <dbReference type="Rhea" id="RHEA-COMP:9863"/>
        <dbReference type="Rhea" id="RHEA-COMP:11604"/>
        <dbReference type="ChEBI" id="CHEBI:15378"/>
        <dbReference type="ChEBI" id="CHEBI:29999"/>
        <dbReference type="ChEBI" id="CHEBI:30616"/>
        <dbReference type="ChEBI" id="CHEBI:83421"/>
        <dbReference type="ChEBI" id="CHEBI:456216"/>
        <dbReference type="EC" id="2.7.11.1"/>
    </reaction>
</comment>
<feature type="domain" description="PASTA" evidence="12">
    <location>
        <begin position="503"/>
        <end position="570"/>
    </location>
</feature>
<evidence type="ECO:0000313" key="13">
    <source>
        <dbReference type="EMBL" id="SFK05817.1"/>
    </source>
</evidence>
<dbReference type="SUPFAM" id="SSF56112">
    <property type="entry name" value="Protein kinase-like (PK-like)"/>
    <property type="match status" value="1"/>
</dbReference>
<dbReference type="Gene3D" id="3.30.10.20">
    <property type="match status" value="4"/>
</dbReference>
<dbReference type="GO" id="GO:0005524">
    <property type="term" value="F:ATP binding"/>
    <property type="evidence" value="ECO:0007669"/>
    <property type="project" value="UniProtKB-KW"/>
</dbReference>
<dbReference type="InterPro" id="IPR008271">
    <property type="entry name" value="Ser/Thr_kinase_AS"/>
</dbReference>
<dbReference type="Pfam" id="PF00069">
    <property type="entry name" value="Pkinase"/>
    <property type="match status" value="1"/>
</dbReference>
<dbReference type="PROSITE" id="PS50011">
    <property type="entry name" value="PROTEIN_KINASE_DOM"/>
    <property type="match status" value="1"/>
</dbReference>
<dbReference type="Gene3D" id="1.10.510.10">
    <property type="entry name" value="Transferase(Phosphotransferase) domain 1"/>
    <property type="match status" value="1"/>
</dbReference>
<feature type="compositionally biased region" description="Gly residues" evidence="9">
    <location>
        <begin position="356"/>
        <end position="368"/>
    </location>
</feature>
<dbReference type="PROSITE" id="PS00108">
    <property type="entry name" value="PROTEIN_KINASE_ST"/>
    <property type="match status" value="1"/>
</dbReference>
<feature type="domain" description="PASTA" evidence="12">
    <location>
        <begin position="441"/>
        <end position="502"/>
    </location>
</feature>
<dbReference type="EMBL" id="FOSG01000003">
    <property type="protein sequence ID" value="SFK05817.1"/>
    <property type="molecule type" value="Genomic_DNA"/>
</dbReference>
<keyword evidence="10" id="KW-0812">Transmembrane</keyword>
<feature type="transmembrane region" description="Helical" evidence="10">
    <location>
        <begin position="413"/>
        <end position="434"/>
    </location>
</feature>
<evidence type="ECO:0000256" key="4">
    <source>
        <dbReference type="ARBA" id="ARBA00022741"/>
    </source>
</evidence>
<organism evidence="13 14">
    <name type="scientific">Streptomyces pini</name>
    <dbReference type="NCBI Taxonomy" id="1520580"/>
    <lineage>
        <taxon>Bacteria</taxon>
        <taxon>Bacillati</taxon>
        <taxon>Actinomycetota</taxon>
        <taxon>Actinomycetes</taxon>
        <taxon>Kitasatosporales</taxon>
        <taxon>Streptomycetaceae</taxon>
        <taxon>Streptomyces</taxon>
    </lineage>
</organism>
<comment type="catalytic activity">
    <reaction evidence="7">
        <text>L-threonyl-[protein] + ATP = O-phospho-L-threonyl-[protein] + ADP + H(+)</text>
        <dbReference type="Rhea" id="RHEA:46608"/>
        <dbReference type="Rhea" id="RHEA-COMP:11060"/>
        <dbReference type="Rhea" id="RHEA-COMP:11605"/>
        <dbReference type="ChEBI" id="CHEBI:15378"/>
        <dbReference type="ChEBI" id="CHEBI:30013"/>
        <dbReference type="ChEBI" id="CHEBI:30616"/>
        <dbReference type="ChEBI" id="CHEBI:61977"/>
        <dbReference type="ChEBI" id="CHEBI:456216"/>
        <dbReference type="EC" id="2.7.11.1"/>
    </reaction>
</comment>
<evidence type="ECO:0000256" key="9">
    <source>
        <dbReference type="SAM" id="MobiDB-lite"/>
    </source>
</evidence>
<keyword evidence="2 13" id="KW-0723">Serine/threonine-protein kinase</keyword>
<dbReference type="SMART" id="SM00740">
    <property type="entry name" value="PASTA"/>
    <property type="match status" value="4"/>
</dbReference>
<keyword evidence="10" id="KW-1133">Transmembrane helix</keyword>
<evidence type="ECO:0000313" key="14">
    <source>
        <dbReference type="Proteomes" id="UP000198928"/>
    </source>
</evidence>
<feature type="compositionally biased region" description="Polar residues" evidence="9">
    <location>
        <begin position="331"/>
        <end position="351"/>
    </location>
</feature>
<protein>
    <recommendedName>
        <fullName evidence="1">non-specific serine/threonine protein kinase</fullName>
        <ecNumber evidence="1">2.7.11.1</ecNumber>
    </recommendedName>
</protein>
<dbReference type="Proteomes" id="UP000198928">
    <property type="component" value="Unassembled WGS sequence"/>
</dbReference>
<keyword evidence="4" id="KW-0547">Nucleotide-binding</keyword>
<gene>
    <name evidence="13" type="ORF">SAMN05192584_103258</name>
</gene>
<dbReference type="PANTHER" id="PTHR43289:SF34">
    <property type="entry name" value="SERINE_THREONINE-PROTEIN KINASE YBDM-RELATED"/>
    <property type="match status" value="1"/>
</dbReference>
<keyword evidence="3" id="KW-0808">Transferase</keyword>
<reference evidence="14" key="1">
    <citation type="submission" date="2016-10" db="EMBL/GenBank/DDBJ databases">
        <authorList>
            <person name="Varghese N."/>
            <person name="Submissions S."/>
        </authorList>
    </citation>
    <scope>NUCLEOTIDE SEQUENCE [LARGE SCALE GENOMIC DNA]</scope>
    <source>
        <strain evidence="14">PL19</strain>
    </source>
</reference>
<evidence type="ECO:0000256" key="6">
    <source>
        <dbReference type="ARBA" id="ARBA00022840"/>
    </source>
</evidence>